<evidence type="ECO:0000313" key="1">
    <source>
        <dbReference type="EMBL" id="CAG8595611.1"/>
    </source>
</evidence>
<evidence type="ECO:0000313" key="2">
    <source>
        <dbReference type="Proteomes" id="UP000789739"/>
    </source>
</evidence>
<accession>A0A9N9CCK0</accession>
<feature type="non-terminal residue" evidence="1">
    <location>
        <position position="1"/>
    </location>
</feature>
<gene>
    <name evidence="1" type="ORF">PBRASI_LOCUS7362</name>
</gene>
<dbReference type="OrthoDB" id="2422269at2759"/>
<comment type="caution">
    <text evidence="1">The sequence shown here is derived from an EMBL/GenBank/DDBJ whole genome shotgun (WGS) entry which is preliminary data.</text>
</comment>
<proteinExistence type="predicted"/>
<dbReference type="Proteomes" id="UP000789739">
    <property type="component" value="Unassembled WGS sequence"/>
</dbReference>
<dbReference type="EMBL" id="CAJVPI010001120">
    <property type="protein sequence ID" value="CAG8595611.1"/>
    <property type="molecule type" value="Genomic_DNA"/>
</dbReference>
<dbReference type="AlphaFoldDB" id="A0A9N9CCK0"/>
<organism evidence="1 2">
    <name type="scientific">Paraglomus brasilianum</name>
    <dbReference type="NCBI Taxonomy" id="144538"/>
    <lineage>
        <taxon>Eukaryota</taxon>
        <taxon>Fungi</taxon>
        <taxon>Fungi incertae sedis</taxon>
        <taxon>Mucoromycota</taxon>
        <taxon>Glomeromycotina</taxon>
        <taxon>Glomeromycetes</taxon>
        <taxon>Paraglomerales</taxon>
        <taxon>Paraglomeraceae</taxon>
        <taxon>Paraglomus</taxon>
    </lineage>
</organism>
<reference evidence="1" key="1">
    <citation type="submission" date="2021-06" db="EMBL/GenBank/DDBJ databases">
        <authorList>
            <person name="Kallberg Y."/>
            <person name="Tangrot J."/>
            <person name="Rosling A."/>
        </authorList>
    </citation>
    <scope>NUCLEOTIDE SEQUENCE</scope>
    <source>
        <strain evidence="1">BR232B</strain>
    </source>
</reference>
<name>A0A9N9CCK0_9GLOM</name>
<keyword evidence="2" id="KW-1185">Reference proteome</keyword>
<sequence>MTQFLTERRQIKEIIDKKEAEGDFFTTPFTNLEFKPHFSQKVDKERKGDALLIKDPNQVEKLTETRNIKSSSPYQIAFEVVNQVKEGLGRKADGERESYTHVLEIKPLDLGIKGLSPITRLVFYFYDEINPLAAGNYELTKCELYKSPILANSVGKTFTMKVKEFKIDSDSNTLSFSSNYDYVFGSLSEKKSQDSPENPAKTPPKN</sequence>
<protein>
    <submittedName>
        <fullName evidence="1">4659_t:CDS:1</fullName>
    </submittedName>
</protein>